<reference evidence="3 4" key="1">
    <citation type="journal article" date="2016" name="Nat. Commun.">
        <title>Thousands of microbial genomes shed light on interconnected biogeochemical processes in an aquifer system.</title>
        <authorList>
            <person name="Anantharaman K."/>
            <person name="Brown C.T."/>
            <person name="Hug L.A."/>
            <person name="Sharon I."/>
            <person name="Castelle C.J."/>
            <person name="Probst A.J."/>
            <person name="Thomas B.C."/>
            <person name="Singh A."/>
            <person name="Wilkins M.J."/>
            <person name="Karaoz U."/>
            <person name="Brodie E.L."/>
            <person name="Williams K.H."/>
            <person name="Hubbard S.S."/>
            <person name="Banfield J.F."/>
        </authorList>
    </citation>
    <scope>NUCLEOTIDE SEQUENCE [LARGE SCALE GENOMIC DNA]</scope>
</reference>
<protein>
    <submittedName>
        <fullName evidence="3">Uncharacterized protein</fullName>
    </submittedName>
</protein>
<name>A0A1F7RZI3_9BACT</name>
<gene>
    <name evidence="3" type="ORF">A2161_09330</name>
</gene>
<feature type="region of interest" description="Disordered" evidence="1">
    <location>
        <begin position="1"/>
        <end position="21"/>
    </location>
</feature>
<feature type="transmembrane region" description="Helical" evidence="2">
    <location>
        <begin position="35"/>
        <end position="57"/>
    </location>
</feature>
<evidence type="ECO:0000313" key="4">
    <source>
        <dbReference type="Proteomes" id="UP000179266"/>
    </source>
</evidence>
<dbReference type="AlphaFoldDB" id="A0A1F7RZI3"/>
<organism evidence="3 4">
    <name type="scientific">Candidatus Schekmanbacteria bacterium RBG_13_48_7</name>
    <dbReference type="NCBI Taxonomy" id="1817878"/>
    <lineage>
        <taxon>Bacteria</taxon>
        <taxon>Candidatus Schekmaniibacteriota</taxon>
    </lineage>
</organism>
<accession>A0A1F7RZI3</accession>
<proteinExistence type="predicted"/>
<evidence type="ECO:0000313" key="3">
    <source>
        <dbReference type="EMBL" id="OGL46963.1"/>
    </source>
</evidence>
<keyword evidence="2" id="KW-0472">Membrane</keyword>
<keyword evidence="2" id="KW-0812">Transmembrane</keyword>
<evidence type="ECO:0000256" key="2">
    <source>
        <dbReference type="SAM" id="Phobius"/>
    </source>
</evidence>
<evidence type="ECO:0000256" key="1">
    <source>
        <dbReference type="SAM" id="MobiDB-lite"/>
    </source>
</evidence>
<feature type="compositionally biased region" description="Basic and acidic residues" evidence="1">
    <location>
        <begin position="1"/>
        <end position="11"/>
    </location>
</feature>
<keyword evidence="2" id="KW-1133">Transmembrane helix</keyword>
<dbReference type="Proteomes" id="UP000179266">
    <property type="component" value="Unassembled WGS sequence"/>
</dbReference>
<dbReference type="EMBL" id="MGDD01000104">
    <property type="protein sequence ID" value="OGL46963.1"/>
    <property type="molecule type" value="Genomic_DNA"/>
</dbReference>
<comment type="caution">
    <text evidence="3">The sequence shown here is derived from an EMBL/GenBank/DDBJ whole genome shotgun (WGS) entry which is preliminary data.</text>
</comment>
<sequence length="160" mass="18325">MDPETPDKKIGMTDFPPEQNKPAENIKGLRLWKGLLIGCAGSIVLLVIVIILAIVYFDRHKTELIARAGTIIREHITGMMDKDIPQAKKDEFNNSIDKIIDELKENKPGHSSSQLIHDLEPFWKKFNDYQKDLRLTETETDDLLKELRKILKPVPELEPA</sequence>